<evidence type="ECO:0000256" key="3">
    <source>
        <dbReference type="SAM" id="SignalP"/>
    </source>
</evidence>
<keyword evidence="5" id="KW-0378">Hydrolase</keyword>
<evidence type="ECO:0000313" key="6">
    <source>
        <dbReference type="Proteomes" id="UP000027946"/>
    </source>
</evidence>
<dbReference type="InterPro" id="IPR040528">
    <property type="entry name" value="Lectin-like"/>
</dbReference>
<dbReference type="Pfam" id="PF13205">
    <property type="entry name" value="Big_5"/>
    <property type="match status" value="1"/>
</dbReference>
<proteinExistence type="inferred from homology"/>
<protein>
    <submittedName>
        <fullName evidence="5">Papain family cysteine protease</fullName>
    </submittedName>
</protein>
<reference evidence="5 6" key="1">
    <citation type="submission" date="2014-03" db="EMBL/GenBank/DDBJ databases">
        <title>Genome sequence of Clostridium litorale W6, DSM 5388.</title>
        <authorList>
            <person name="Poehlein A."/>
            <person name="Jagirdar A."/>
            <person name="Khonsari B."/>
            <person name="Chibani C.M."/>
            <person name="Gutierrez Gutierrez D.A."/>
            <person name="Davydova E."/>
            <person name="Alghaithi H.S."/>
            <person name="Nair K.P."/>
            <person name="Dhamotharan K."/>
            <person name="Chandran L."/>
            <person name="G W."/>
            <person name="Daniel R."/>
        </authorList>
    </citation>
    <scope>NUCLEOTIDE SEQUENCE [LARGE SCALE GENOMIC DNA]</scope>
    <source>
        <strain evidence="5 6">W6</strain>
    </source>
</reference>
<accession>A0A069RCA2</accession>
<evidence type="ECO:0000259" key="4">
    <source>
        <dbReference type="SMART" id="SM00645"/>
    </source>
</evidence>
<dbReference type="Pfam" id="PF18560">
    <property type="entry name" value="Lectin_like"/>
    <property type="match status" value="1"/>
</dbReference>
<dbReference type="STRING" id="1121324.CLIT_14c00920"/>
<keyword evidence="2 3" id="KW-0732">Signal</keyword>
<dbReference type="InterPro" id="IPR013128">
    <property type="entry name" value="Peptidase_C1A"/>
</dbReference>
<dbReference type="Proteomes" id="UP000027946">
    <property type="component" value="Unassembled WGS sequence"/>
</dbReference>
<organism evidence="5 6">
    <name type="scientific">Peptoclostridium litorale DSM 5388</name>
    <dbReference type="NCBI Taxonomy" id="1121324"/>
    <lineage>
        <taxon>Bacteria</taxon>
        <taxon>Bacillati</taxon>
        <taxon>Bacillota</taxon>
        <taxon>Clostridia</taxon>
        <taxon>Peptostreptococcales</taxon>
        <taxon>Peptoclostridiaceae</taxon>
        <taxon>Peptoclostridium</taxon>
    </lineage>
</organism>
<evidence type="ECO:0000256" key="2">
    <source>
        <dbReference type="ARBA" id="ARBA00022729"/>
    </source>
</evidence>
<dbReference type="Gene3D" id="3.90.70.10">
    <property type="entry name" value="Cysteine proteinases"/>
    <property type="match status" value="1"/>
</dbReference>
<evidence type="ECO:0000313" key="5">
    <source>
        <dbReference type="EMBL" id="KDR94631.1"/>
    </source>
</evidence>
<name>A0A069RCA2_PEPLI</name>
<dbReference type="InterPro" id="IPR000668">
    <property type="entry name" value="Peptidase_C1A_C"/>
</dbReference>
<dbReference type="EMBL" id="JJMM01000014">
    <property type="protein sequence ID" value="KDR94631.1"/>
    <property type="molecule type" value="Genomic_DNA"/>
</dbReference>
<keyword evidence="5" id="KW-0645">Protease</keyword>
<sequence>MESNKCPGGPNPRVFTAGRLKMLCAVLVFLTAASPIAGFADEYYEYDLMRVAPLSPEFEDYIERAQENSFSSPSGTSASNTRVPSPVKVFGSYNGLESAVELPEYFDLRDQGRLPKVKDQGSLSACWAFGNTAALESALMPYEENDFSENNLVNSHGFEWDRNDGGNAGMAAAYYLRWEGPVHEDEDPYTDSRLASSSYGIGEKKHVQSVYFIPDGEIDLIKRMVMEYGAVSTGVLGASSKRGRAYYNEITSSFYCPDDGETEDHEVNIVGWDDSFPSDNFKTSPVGDGAYICRNSWGDNWGDGGYFYVSYHDATIARDNAVYSSVEGPGNYDSIYQHDEYGATRTLGYGLYGNWFANVFDSHEDQQVMAAGFYTMGMNSEYEIYAVSDYSGEDDLSKMNKVGEGFLEMPGYHTVDIEYPVYVKAGKRFAIAVKISTPGDECPIAIEENLPGYLNAASSNHGESYTSANGYRWYDLAKKRYGSSVCLKVYADYAKMPAGDEESSRPSQSIKVLEPASGVDRLKDWTVSFSDEIGLDSLINIRVFEKNTGLDQGVAIELSDGGKSALIVHPPGGYAAGASYEIRVGGDVYSAGGNQLKEPVSMEFTVSDY</sequence>
<dbReference type="InterPro" id="IPR038765">
    <property type="entry name" value="Papain-like_cys_pep_sf"/>
</dbReference>
<feature type="signal peptide" evidence="3">
    <location>
        <begin position="1"/>
        <end position="40"/>
    </location>
</feature>
<feature type="domain" description="Peptidase C1A papain C-terminal" evidence="4">
    <location>
        <begin position="102"/>
        <end position="325"/>
    </location>
</feature>
<evidence type="ECO:0000256" key="1">
    <source>
        <dbReference type="ARBA" id="ARBA00008455"/>
    </source>
</evidence>
<dbReference type="InterPro" id="IPR032812">
    <property type="entry name" value="SbsA_Ig"/>
</dbReference>
<dbReference type="eggNOG" id="COG4870">
    <property type="taxonomic scope" value="Bacteria"/>
</dbReference>
<dbReference type="OrthoDB" id="3648721at2"/>
<comment type="similarity">
    <text evidence="1">Belongs to the peptidase C1 family.</text>
</comment>
<feature type="chain" id="PRO_5038377104" evidence="3">
    <location>
        <begin position="41"/>
        <end position="609"/>
    </location>
</feature>
<dbReference type="GO" id="GO:0006508">
    <property type="term" value="P:proteolysis"/>
    <property type="evidence" value="ECO:0007669"/>
    <property type="project" value="UniProtKB-KW"/>
</dbReference>
<dbReference type="Pfam" id="PF00112">
    <property type="entry name" value="Peptidase_C1"/>
    <property type="match status" value="1"/>
</dbReference>
<dbReference type="AlphaFoldDB" id="A0A069RCA2"/>
<dbReference type="GO" id="GO:0008234">
    <property type="term" value="F:cysteine-type peptidase activity"/>
    <property type="evidence" value="ECO:0007669"/>
    <property type="project" value="InterPro"/>
</dbReference>
<comment type="caution">
    <text evidence="5">The sequence shown here is derived from an EMBL/GenBank/DDBJ whole genome shotgun (WGS) entry which is preliminary data.</text>
</comment>
<gene>
    <name evidence="5" type="ORF">CLIT_14c00920</name>
</gene>
<dbReference type="PANTHER" id="PTHR12411">
    <property type="entry name" value="CYSTEINE PROTEASE FAMILY C1-RELATED"/>
    <property type="match status" value="1"/>
</dbReference>
<dbReference type="SMART" id="SM00645">
    <property type="entry name" value="Pept_C1"/>
    <property type="match status" value="1"/>
</dbReference>
<dbReference type="CDD" id="cd02619">
    <property type="entry name" value="Peptidase_C1"/>
    <property type="match status" value="1"/>
</dbReference>
<dbReference type="SUPFAM" id="SSF54001">
    <property type="entry name" value="Cysteine proteinases"/>
    <property type="match status" value="1"/>
</dbReference>
<dbReference type="RefSeq" id="WP_052636208.1">
    <property type="nucleotide sequence ID" value="NZ_FSRH01000015.1"/>
</dbReference>
<keyword evidence="6" id="KW-1185">Reference proteome</keyword>